<gene>
    <name evidence="2" type="primary">tnp</name>
</gene>
<dbReference type="EMBL" id="AB914479">
    <property type="protein sequence ID" value="BAP29008.1"/>
    <property type="molecule type" value="Genomic_DNA"/>
</dbReference>
<dbReference type="EMBL" id="AB914743">
    <property type="protein sequence ID" value="BAP29035.1"/>
    <property type="molecule type" value="Genomic_DNA"/>
</dbReference>
<feature type="domain" description="Transposase IS4-like" evidence="1">
    <location>
        <begin position="115"/>
        <end position="281"/>
    </location>
</feature>
<dbReference type="GO" id="GO:0003677">
    <property type="term" value="F:DNA binding"/>
    <property type="evidence" value="ECO:0007669"/>
    <property type="project" value="InterPro"/>
</dbReference>
<dbReference type="RefSeq" id="WP_031944089.1">
    <property type="nucleotide sequence ID" value="NC_024990.1"/>
</dbReference>
<evidence type="ECO:0000313" key="2">
    <source>
        <dbReference type="EMBL" id="BAP29008.1"/>
    </source>
</evidence>
<protein>
    <submittedName>
        <fullName evidence="2">Transposase ISEfm1</fullName>
    </submittedName>
</protein>
<dbReference type="Pfam" id="PF01609">
    <property type="entry name" value="DDE_Tnp_1"/>
    <property type="match status" value="1"/>
</dbReference>
<sequence>MRSSKYTEHYTDTFITFKEIMRTVSNIYHNCVPDKIKNRRNTDQLKQRDTVIIACVIWGIINGYTSQRATYRAVCSVLFPNDDFPSRSRFTRLSSNLAYTIKIIRYFFIKKLTKGELVGIIDSFPSPLCKPVRNRQAKLLNQIAKVGYNSTKKSYFYGLKIHMIVTKTGFPITYSITNPGVHDVKVLETLSEEANLPNILGDKGYISHKIHEKLALKGITISVPPRKNMDKSEKLDHSLLGKQRKTVETVFSSLEKLGCQNFNSRSVKGLESRFESILLAYSVLLSRAQRRFEGTLRYSLGY</sequence>
<geneLocation type="plasmid" evidence="3">
    <name>pTDC-B</name>
</geneLocation>
<organism evidence="2">
    <name type="scientific">Tetragenococcus halophilus</name>
    <name type="common">Pediococcus halophilus</name>
    <dbReference type="NCBI Taxonomy" id="51669"/>
    <lineage>
        <taxon>Bacteria</taxon>
        <taxon>Bacillati</taxon>
        <taxon>Bacillota</taxon>
        <taxon>Bacilli</taxon>
        <taxon>Lactobacillales</taxon>
        <taxon>Enterococcaceae</taxon>
        <taxon>Tetragenococcus</taxon>
    </lineage>
</organism>
<keyword evidence="2" id="KW-0614">Plasmid</keyword>
<dbReference type="InterPro" id="IPR002559">
    <property type="entry name" value="Transposase_11"/>
</dbReference>
<name>A0A077KCN8_TETHA</name>
<proteinExistence type="predicted"/>
<evidence type="ECO:0000313" key="3">
    <source>
        <dbReference type="EMBL" id="BAP29035.1"/>
    </source>
</evidence>
<dbReference type="NCBIfam" id="NF033520">
    <property type="entry name" value="transpos_IS982"/>
    <property type="match status" value="1"/>
</dbReference>
<evidence type="ECO:0000259" key="1">
    <source>
        <dbReference type="Pfam" id="PF01609"/>
    </source>
</evidence>
<accession>A0A077KCN8</accession>
<dbReference type="GO" id="GO:0004803">
    <property type="term" value="F:transposase activity"/>
    <property type="evidence" value="ECO:0007669"/>
    <property type="project" value="InterPro"/>
</dbReference>
<dbReference type="GO" id="GO:0006313">
    <property type="term" value="P:DNA transposition"/>
    <property type="evidence" value="ECO:0007669"/>
    <property type="project" value="InterPro"/>
</dbReference>
<reference evidence="2" key="1">
    <citation type="journal article" date="2014" name="Fish. Sci.">
        <title>Analysis of plasmids encoding the tyrosine decarboxylase gene in Tetragenococcus halophilus isolated from fish sauce.</title>
        <authorList>
            <person name="Satomi M."/>
            <person name="Shozen K."/>
            <person name="Furutani A."/>
            <person name="Fukui Y."/>
            <person name="Kimura M."/>
            <person name="Yasuike M."/>
            <person name="Funatsu Y."/>
            <person name="Yano Y."/>
        </authorList>
    </citation>
    <scope>NUCLEOTIDE SEQUENCE</scope>
    <source>
        <strain evidence="2">TyrA</strain>
        <strain evidence="3">TyrB</strain>
        <plasmid evidence="2">pTDC-A</plasmid>
        <plasmid evidence="3">pTDC-B</plasmid>
    </source>
</reference>
<geneLocation type="plasmid" evidence="2">
    <name>pTDC-A</name>
</geneLocation>
<dbReference type="AlphaFoldDB" id="A0A077KCN8"/>